<dbReference type="InterPro" id="IPR036291">
    <property type="entry name" value="NAD(P)-bd_dom_sf"/>
</dbReference>
<dbReference type="Gene3D" id="3.40.50.720">
    <property type="entry name" value="NAD(P)-binding Rossmann-like Domain"/>
    <property type="match status" value="1"/>
</dbReference>
<sequence length="365" mass="40077">MKLPEQVPPATSHWYFLKEIYYGFRPNAPAFTPADYPDLSGKTAVVTGCNTGIGKHVAELLYRQNCRVIGVVRTGERGEEAKREIIAANPESHGSIEIVGGCDFLDLEKVALAGVAIGKLLDVPGAGPLNIIIHNAGLTWITAPNNPDTSVQGFEAMFQTNVTGPQLLQHYLDPYLLKNDDPGHLKRLVWVSSAAHFFTPKPWGIYWENPGFQGVPPAERPHGTNLYGQSKTYNIYQAQVWYDRHRKLADKCGCVSVSCYPGNLATDMTRAWWSPVVSAARLFVWEGVYGAYSELYGALAPGLVPGDSGKYIVPFGEVHDPREDVKAALTNGVAAQIWDYCEGLIKQYLPGEQAQAQQQSNDKTA</sequence>
<dbReference type="EMBL" id="BTGD01000008">
    <property type="protein sequence ID" value="GMM56591.1"/>
    <property type="molecule type" value="Genomic_DNA"/>
</dbReference>
<evidence type="ECO:0000256" key="3">
    <source>
        <dbReference type="ARBA" id="ARBA00023002"/>
    </source>
</evidence>
<comment type="caution">
    <text evidence="4">The sequence shown here is derived from an EMBL/GenBank/DDBJ whole genome shotgun (WGS) entry which is preliminary data.</text>
</comment>
<keyword evidence="5" id="KW-1185">Reference proteome</keyword>
<dbReference type="PRINTS" id="PR00081">
    <property type="entry name" value="GDHRDH"/>
</dbReference>
<dbReference type="PANTHER" id="PTHR24320">
    <property type="entry name" value="RETINOL DEHYDROGENASE"/>
    <property type="match status" value="1"/>
</dbReference>
<keyword evidence="2" id="KW-0521">NADP</keyword>
<evidence type="ECO:0000256" key="1">
    <source>
        <dbReference type="ARBA" id="ARBA00006484"/>
    </source>
</evidence>
<organism evidence="4 5">
    <name type="scientific">Maudiozyma humilis</name>
    <name type="common">Sour dough yeast</name>
    <name type="synonym">Kazachstania humilis</name>
    <dbReference type="NCBI Taxonomy" id="51915"/>
    <lineage>
        <taxon>Eukaryota</taxon>
        <taxon>Fungi</taxon>
        <taxon>Dikarya</taxon>
        <taxon>Ascomycota</taxon>
        <taxon>Saccharomycotina</taxon>
        <taxon>Saccharomycetes</taxon>
        <taxon>Saccharomycetales</taxon>
        <taxon>Saccharomycetaceae</taxon>
        <taxon>Maudiozyma</taxon>
    </lineage>
</organism>
<keyword evidence="3" id="KW-0560">Oxidoreductase</keyword>
<dbReference type="Proteomes" id="UP001377567">
    <property type="component" value="Unassembled WGS sequence"/>
</dbReference>
<dbReference type="PANTHER" id="PTHR24320:SF236">
    <property type="entry name" value="SHORT-CHAIN DEHYDROGENASE-RELATED"/>
    <property type="match status" value="1"/>
</dbReference>
<name>A0AAV5S0K0_MAUHU</name>
<dbReference type="InterPro" id="IPR002347">
    <property type="entry name" value="SDR_fam"/>
</dbReference>
<reference evidence="4 5" key="1">
    <citation type="journal article" date="2023" name="Elife">
        <title>Identification of key yeast species and microbe-microbe interactions impacting larval growth of Drosophila in the wild.</title>
        <authorList>
            <person name="Mure A."/>
            <person name="Sugiura Y."/>
            <person name="Maeda R."/>
            <person name="Honda K."/>
            <person name="Sakurai N."/>
            <person name="Takahashi Y."/>
            <person name="Watada M."/>
            <person name="Katoh T."/>
            <person name="Gotoh A."/>
            <person name="Gotoh Y."/>
            <person name="Taniguchi I."/>
            <person name="Nakamura K."/>
            <person name="Hayashi T."/>
            <person name="Katayama T."/>
            <person name="Uemura T."/>
            <person name="Hattori Y."/>
        </authorList>
    </citation>
    <scope>NUCLEOTIDE SEQUENCE [LARGE SCALE GENOMIC DNA]</scope>
    <source>
        <strain evidence="4 5">KH-74</strain>
    </source>
</reference>
<evidence type="ECO:0000256" key="2">
    <source>
        <dbReference type="ARBA" id="ARBA00022857"/>
    </source>
</evidence>
<proteinExistence type="inferred from homology"/>
<dbReference type="AlphaFoldDB" id="A0AAV5S0K0"/>
<protein>
    <submittedName>
        <fullName evidence="4">Uncharacterized protein</fullName>
    </submittedName>
</protein>
<evidence type="ECO:0000313" key="5">
    <source>
        <dbReference type="Proteomes" id="UP001377567"/>
    </source>
</evidence>
<dbReference type="SUPFAM" id="SSF51735">
    <property type="entry name" value="NAD(P)-binding Rossmann-fold domains"/>
    <property type="match status" value="1"/>
</dbReference>
<dbReference type="GO" id="GO:0016491">
    <property type="term" value="F:oxidoreductase activity"/>
    <property type="evidence" value="ECO:0007669"/>
    <property type="project" value="UniProtKB-KW"/>
</dbReference>
<evidence type="ECO:0000313" key="4">
    <source>
        <dbReference type="EMBL" id="GMM56591.1"/>
    </source>
</evidence>
<comment type="similarity">
    <text evidence="1">Belongs to the short-chain dehydrogenases/reductases (SDR) family.</text>
</comment>
<gene>
    <name evidence="4" type="ORF">DAKH74_032070</name>
</gene>
<dbReference type="Pfam" id="PF00106">
    <property type="entry name" value="adh_short"/>
    <property type="match status" value="1"/>
</dbReference>
<accession>A0AAV5S0K0</accession>